<protein>
    <submittedName>
        <fullName evidence="1">Uncharacterized protein</fullName>
    </submittedName>
</protein>
<dbReference type="AlphaFoldDB" id="K1Q0H1"/>
<proteinExistence type="predicted"/>
<sequence>MSNEIRCANGFAGIEKNFGGSVMVAGRYTLTMSAPNPQNPQDWGVQLMPPRDKIGGGKTGKRRKFVCNLMIRSLSMWLKVI</sequence>
<evidence type="ECO:0000313" key="1">
    <source>
        <dbReference type="EMBL" id="EKC24854.1"/>
    </source>
</evidence>
<dbReference type="HOGENOM" id="CLU_2576153_0_0_1"/>
<accession>K1Q0H1</accession>
<name>K1Q0H1_MAGGI</name>
<dbReference type="EMBL" id="JH815999">
    <property type="protein sequence ID" value="EKC24854.1"/>
    <property type="molecule type" value="Genomic_DNA"/>
</dbReference>
<dbReference type="InParanoid" id="K1Q0H1"/>
<organism evidence="1">
    <name type="scientific">Magallana gigas</name>
    <name type="common">Pacific oyster</name>
    <name type="synonym">Crassostrea gigas</name>
    <dbReference type="NCBI Taxonomy" id="29159"/>
    <lineage>
        <taxon>Eukaryota</taxon>
        <taxon>Metazoa</taxon>
        <taxon>Spiralia</taxon>
        <taxon>Lophotrochozoa</taxon>
        <taxon>Mollusca</taxon>
        <taxon>Bivalvia</taxon>
        <taxon>Autobranchia</taxon>
        <taxon>Pteriomorphia</taxon>
        <taxon>Ostreida</taxon>
        <taxon>Ostreoidea</taxon>
        <taxon>Ostreidae</taxon>
        <taxon>Magallana</taxon>
    </lineage>
</organism>
<reference evidence="1" key="1">
    <citation type="journal article" date="2012" name="Nature">
        <title>The oyster genome reveals stress adaptation and complexity of shell formation.</title>
        <authorList>
            <person name="Zhang G."/>
            <person name="Fang X."/>
            <person name="Guo X."/>
            <person name="Li L."/>
            <person name="Luo R."/>
            <person name="Xu F."/>
            <person name="Yang P."/>
            <person name="Zhang L."/>
            <person name="Wang X."/>
            <person name="Qi H."/>
            <person name="Xiong Z."/>
            <person name="Que H."/>
            <person name="Xie Y."/>
            <person name="Holland P.W."/>
            <person name="Paps J."/>
            <person name="Zhu Y."/>
            <person name="Wu F."/>
            <person name="Chen Y."/>
            <person name="Wang J."/>
            <person name="Peng C."/>
            <person name="Meng J."/>
            <person name="Yang L."/>
            <person name="Liu J."/>
            <person name="Wen B."/>
            <person name="Zhang N."/>
            <person name="Huang Z."/>
            <person name="Zhu Q."/>
            <person name="Feng Y."/>
            <person name="Mount A."/>
            <person name="Hedgecock D."/>
            <person name="Xu Z."/>
            <person name="Liu Y."/>
            <person name="Domazet-Loso T."/>
            <person name="Du Y."/>
            <person name="Sun X."/>
            <person name="Zhang S."/>
            <person name="Liu B."/>
            <person name="Cheng P."/>
            <person name="Jiang X."/>
            <person name="Li J."/>
            <person name="Fan D."/>
            <person name="Wang W."/>
            <person name="Fu W."/>
            <person name="Wang T."/>
            <person name="Wang B."/>
            <person name="Zhang J."/>
            <person name="Peng Z."/>
            <person name="Li Y."/>
            <person name="Li N."/>
            <person name="Wang J."/>
            <person name="Chen M."/>
            <person name="He Y."/>
            <person name="Tan F."/>
            <person name="Song X."/>
            <person name="Zheng Q."/>
            <person name="Huang R."/>
            <person name="Yang H."/>
            <person name="Du X."/>
            <person name="Chen L."/>
            <person name="Yang M."/>
            <person name="Gaffney P.M."/>
            <person name="Wang S."/>
            <person name="Luo L."/>
            <person name="She Z."/>
            <person name="Ming Y."/>
            <person name="Huang W."/>
            <person name="Zhang S."/>
            <person name="Huang B."/>
            <person name="Zhang Y."/>
            <person name="Qu T."/>
            <person name="Ni P."/>
            <person name="Miao G."/>
            <person name="Wang J."/>
            <person name="Wang Q."/>
            <person name="Steinberg C.E."/>
            <person name="Wang H."/>
            <person name="Li N."/>
            <person name="Qian L."/>
            <person name="Zhang G."/>
            <person name="Li Y."/>
            <person name="Yang H."/>
            <person name="Liu X."/>
            <person name="Wang J."/>
            <person name="Yin Y."/>
            <person name="Wang J."/>
        </authorList>
    </citation>
    <scope>NUCLEOTIDE SEQUENCE [LARGE SCALE GENOMIC DNA]</scope>
    <source>
        <strain evidence="1">05x7-T-G4-1.051#20</strain>
    </source>
</reference>
<gene>
    <name evidence="1" type="ORF">CGI_10010084</name>
</gene>